<name>A0A392SLN4_9FABA</name>
<dbReference type="AlphaFoldDB" id="A0A392SLN4"/>
<comment type="caution">
    <text evidence="1">The sequence shown here is derived from an EMBL/GenBank/DDBJ whole genome shotgun (WGS) entry which is preliminary data.</text>
</comment>
<proteinExistence type="predicted"/>
<evidence type="ECO:0000313" key="2">
    <source>
        <dbReference type="Proteomes" id="UP000265520"/>
    </source>
</evidence>
<feature type="non-terminal residue" evidence="1">
    <location>
        <position position="1"/>
    </location>
</feature>
<dbReference type="Proteomes" id="UP000265520">
    <property type="component" value="Unassembled WGS sequence"/>
</dbReference>
<dbReference type="EMBL" id="LXQA010403265">
    <property type="protein sequence ID" value="MCI49579.1"/>
    <property type="molecule type" value="Genomic_DNA"/>
</dbReference>
<reference evidence="1 2" key="1">
    <citation type="journal article" date="2018" name="Front. Plant Sci.">
        <title>Red Clover (Trifolium pratense) and Zigzag Clover (T. medium) - A Picture of Genomic Similarities and Differences.</title>
        <authorList>
            <person name="Dluhosova J."/>
            <person name="Istvanek J."/>
            <person name="Nedelnik J."/>
            <person name="Repkova J."/>
        </authorList>
    </citation>
    <scope>NUCLEOTIDE SEQUENCE [LARGE SCALE GENOMIC DNA]</scope>
    <source>
        <strain evidence="2">cv. 10/8</strain>
        <tissue evidence="1">Leaf</tissue>
    </source>
</reference>
<accession>A0A392SLN4</accession>
<keyword evidence="2" id="KW-1185">Reference proteome</keyword>
<evidence type="ECO:0000313" key="1">
    <source>
        <dbReference type="EMBL" id="MCI49579.1"/>
    </source>
</evidence>
<protein>
    <submittedName>
        <fullName evidence="1">Uncharacterized protein</fullName>
    </submittedName>
</protein>
<sequence length="40" mass="4286">GEKLANSRRTSPGGEEFSAIFSPALAKFSRAKSVEPDLFS</sequence>
<organism evidence="1 2">
    <name type="scientific">Trifolium medium</name>
    <dbReference type="NCBI Taxonomy" id="97028"/>
    <lineage>
        <taxon>Eukaryota</taxon>
        <taxon>Viridiplantae</taxon>
        <taxon>Streptophyta</taxon>
        <taxon>Embryophyta</taxon>
        <taxon>Tracheophyta</taxon>
        <taxon>Spermatophyta</taxon>
        <taxon>Magnoliopsida</taxon>
        <taxon>eudicotyledons</taxon>
        <taxon>Gunneridae</taxon>
        <taxon>Pentapetalae</taxon>
        <taxon>rosids</taxon>
        <taxon>fabids</taxon>
        <taxon>Fabales</taxon>
        <taxon>Fabaceae</taxon>
        <taxon>Papilionoideae</taxon>
        <taxon>50 kb inversion clade</taxon>
        <taxon>NPAAA clade</taxon>
        <taxon>Hologalegina</taxon>
        <taxon>IRL clade</taxon>
        <taxon>Trifolieae</taxon>
        <taxon>Trifolium</taxon>
    </lineage>
</organism>